<evidence type="ECO:0000256" key="2">
    <source>
        <dbReference type="ARBA" id="ARBA00022630"/>
    </source>
</evidence>
<accession>A0ABW4LZ55</accession>
<dbReference type="PRINTS" id="PR00420">
    <property type="entry name" value="RNGMNOXGNASE"/>
</dbReference>
<dbReference type="SUPFAM" id="SSF51905">
    <property type="entry name" value="FAD/NAD(P)-binding domain"/>
    <property type="match status" value="1"/>
</dbReference>
<evidence type="ECO:0000313" key="7">
    <source>
        <dbReference type="EMBL" id="MFD1744470.1"/>
    </source>
</evidence>
<proteinExistence type="predicted"/>
<evidence type="ECO:0000313" key="8">
    <source>
        <dbReference type="Proteomes" id="UP001597322"/>
    </source>
</evidence>
<dbReference type="SUPFAM" id="SSF54373">
    <property type="entry name" value="FAD-linked reductases, C-terminal domain"/>
    <property type="match status" value="1"/>
</dbReference>
<dbReference type="Pfam" id="PF01494">
    <property type="entry name" value="FAD_binding_3"/>
    <property type="match status" value="1"/>
</dbReference>
<feature type="domain" description="FAD-binding" evidence="6">
    <location>
        <begin position="6"/>
        <end position="341"/>
    </location>
</feature>
<gene>
    <name evidence="7" type="ORF">ACFSE1_03250</name>
</gene>
<dbReference type="EMBL" id="JBHUEQ010000003">
    <property type="protein sequence ID" value="MFD1744470.1"/>
    <property type="molecule type" value="Genomic_DNA"/>
</dbReference>
<comment type="caution">
    <text evidence="7">The sequence shown here is derived from an EMBL/GenBank/DDBJ whole genome shotgun (WGS) entry which is preliminary data.</text>
</comment>
<sequence length="391" mass="42805">MTIKTAAIIGAGMAGLTAALALARRGIQVQIIEQASYLAEVGAGLQLSPNASRVLSRLGVLADLEEVWTEPVSVEMVSGRDLRKLASLPLGQSARQRWQAPYGVLHRSTLQKVLANAVANNPNCQIRLGRRLEHADKVRIEALTGVAPDLIIGADGVWSSIRNTIANAPEPDFSGNVAWRFTLSFRESPAFLNPKSVTAFLGPSTHMVAYPLAEVEAFNIVAIAAGINPGNTWDAHASAEQKRLLLQQFSGWNSEITEMLRRREDPRFWPLYQVSDGAWQDGQSTVLVGDAAHAMMPFAAQGAAMAIEDAYELAEWIASANDLPSALHAYEASRKRRASMVRRRGDFNRLAYHARGPLRVARDLILALRPPQSLAADLDWLYGHEFQSEDR</sequence>
<dbReference type="Proteomes" id="UP001597322">
    <property type="component" value="Unassembled WGS sequence"/>
</dbReference>
<dbReference type="PANTHER" id="PTHR13789:SF318">
    <property type="entry name" value="GERANYLGERANYL DIPHOSPHATE REDUCTASE"/>
    <property type="match status" value="1"/>
</dbReference>
<evidence type="ECO:0000259" key="6">
    <source>
        <dbReference type="Pfam" id="PF01494"/>
    </source>
</evidence>
<evidence type="ECO:0000256" key="5">
    <source>
        <dbReference type="ARBA" id="ARBA00023033"/>
    </source>
</evidence>
<organism evidence="7 8">
    <name type="scientific">Rhizobium helianthi</name>
    <dbReference type="NCBI Taxonomy" id="1132695"/>
    <lineage>
        <taxon>Bacteria</taxon>
        <taxon>Pseudomonadati</taxon>
        <taxon>Pseudomonadota</taxon>
        <taxon>Alphaproteobacteria</taxon>
        <taxon>Hyphomicrobiales</taxon>
        <taxon>Rhizobiaceae</taxon>
        <taxon>Rhizobium/Agrobacterium group</taxon>
        <taxon>Rhizobium</taxon>
    </lineage>
</organism>
<name>A0ABW4LZ55_9HYPH</name>
<keyword evidence="3" id="KW-0274">FAD</keyword>
<evidence type="ECO:0000256" key="4">
    <source>
        <dbReference type="ARBA" id="ARBA00023002"/>
    </source>
</evidence>
<dbReference type="RefSeq" id="WP_377396473.1">
    <property type="nucleotide sequence ID" value="NZ_JBHUEQ010000003.1"/>
</dbReference>
<dbReference type="InterPro" id="IPR002938">
    <property type="entry name" value="FAD-bd"/>
</dbReference>
<reference evidence="8" key="1">
    <citation type="journal article" date="2019" name="Int. J. Syst. Evol. Microbiol.">
        <title>The Global Catalogue of Microorganisms (GCM) 10K type strain sequencing project: providing services to taxonomists for standard genome sequencing and annotation.</title>
        <authorList>
            <consortium name="The Broad Institute Genomics Platform"/>
            <consortium name="The Broad Institute Genome Sequencing Center for Infectious Disease"/>
            <person name="Wu L."/>
            <person name="Ma J."/>
        </authorList>
    </citation>
    <scope>NUCLEOTIDE SEQUENCE [LARGE SCALE GENOMIC DNA]</scope>
    <source>
        <strain evidence="8">CG52</strain>
    </source>
</reference>
<keyword evidence="2" id="KW-0285">Flavoprotein</keyword>
<evidence type="ECO:0000256" key="1">
    <source>
        <dbReference type="ARBA" id="ARBA00001974"/>
    </source>
</evidence>
<dbReference type="InterPro" id="IPR036188">
    <property type="entry name" value="FAD/NAD-bd_sf"/>
</dbReference>
<dbReference type="InterPro" id="IPR050493">
    <property type="entry name" value="FAD-dep_Monooxygenase_BioMet"/>
</dbReference>
<dbReference type="PANTHER" id="PTHR13789">
    <property type="entry name" value="MONOOXYGENASE"/>
    <property type="match status" value="1"/>
</dbReference>
<keyword evidence="5 7" id="KW-0503">Monooxygenase</keyword>
<evidence type="ECO:0000256" key="3">
    <source>
        <dbReference type="ARBA" id="ARBA00022827"/>
    </source>
</evidence>
<keyword evidence="4" id="KW-0560">Oxidoreductase</keyword>
<keyword evidence="8" id="KW-1185">Reference proteome</keyword>
<comment type="cofactor">
    <cofactor evidence="1">
        <name>FAD</name>
        <dbReference type="ChEBI" id="CHEBI:57692"/>
    </cofactor>
</comment>
<dbReference type="GO" id="GO:0004497">
    <property type="term" value="F:monooxygenase activity"/>
    <property type="evidence" value="ECO:0007669"/>
    <property type="project" value="UniProtKB-KW"/>
</dbReference>
<protein>
    <submittedName>
        <fullName evidence="7">FAD-dependent monooxygenase</fullName>
    </submittedName>
</protein>
<dbReference type="Gene3D" id="3.50.50.60">
    <property type="entry name" value="FAD/NAD(P)-binding domain"/>
    <property type="match status" value="1"/>
</dbReference>